<feature type="binding site" evidence="6">
    <location>
        <position position="378"/>
    </location>
    <ligand>
        <name>Zn(2+)</name>
        <dbReference type="ChEBI" id="CHEBI:29105"/>
        <note>catalytic</note>
    </ligand>
</feature>
<dbReference type="Gene3D" id="3.40.390.10">
    <property type="entry name" value="Collagenase (Catalytic Domain)"/>
    <property type="match status" value="1"/>
</dbReference>
<dbReference type="PROSITE" id="PS01180">
    <property type="entry name" value="CUB"/>
    <property type="match status" value="3"/>
</dbReference>
<dbReference type="PANTHER" id="PTHR13723:SF281">
    <property type="entry name" value="PAPILIN"/>
    <property type="match status" value="1"/>
</dbReference>
<keyword evidence="6" id="KW-0862">Zinc</keyword>
<dbReference type="InterPro" id="IPR024079">
    <property type="entry name" value="MetalloPept_cat_dom_sf"/>
</dbReference>
<dbReference type="InterPro" id="IPR000859">
    <property type="entry name" value="CUB_dom"/>
</dbReference>
<comment type="caution">
    <text evidence="6">Lacks conserved residue(s) required for the propagation of feature annotation.</text>
</comment>
<keyword evidence="3 5" id="KW-1015">Disulfide bond</keyword>
<keyword evidence="2" id="KW-0964">Secreted</keyword>
<feature type="disulfide bond" evidence="5">
    <location>
        <begin position="2196"/>
        <end position="2223"/>
    </location>
</feature>
<dbReference type="InterPro" id="IPR050439">
    <property type="entry name" value="ADAMTS_ADAMTS-like"/>
</dbReference>
<evidence type="ECO:0000259" key="9">
    <source>
        <dbReference type="PROSITE" id="PS50215"/>
    </source>
</evidence>
<dbReference type="CDD" id="cd00041">
    <property type="entry name" value="CUB"/>
    <property type="match status" value="3"/>
</dbReference>
<dbReference type="SMART" id="SM00042">
    <property type="entry name" value="CUB"/>
    <property type="match status" value="3"/>
</dbReference>
<dbReference type="Gene3D" id="2.60.120.290">
    <property type="entry name" value="Spermadhesin, CUB domain"/>
    <property type="match status" value="3"/>
</dbReference>
<dbReference type="SUPFAM" id="SSF49854">
    <property type="entry name" value="Spermadhesin, CUB domain"/>
    <property type="match status" value="3"/>
</dbReference>
<feature type="domain" description="Peptidase M12B" evidence="9">
    <location>
        <begin position="237"/>
        <end position="435"/>
    </location>
</feature>
<keyword evidence="6" id="KW-0479">Metal-binding</keyword>
<dbReference type="RefSeq" id="XP_006823538.1">
    <property type="nucleotide sequence ID" value="XM_006823475.1"/>
</dbReference>
<dbReference type="Gene3D" id="2.20.100.10">
    <property type="entry name" value="Thrombospondin type-1 (TSP1) repeat"/>
    <property type="match status" value="21"/>
</dbReference>
<organism evidence="10 11">
    <name type="scientific">Saccoglossus kowalevskii</name>
    <name type="common">Acorn worm</name>
    <dbReference type="NCBI Taxonomy" id="10224"/>
    <lineage>
        <taxon>Eukaryota</taxon>
        <taxon>Metazoa</taxon>
        <taxon>Hemichordata</taxon>
        <taxon>Enteropneusta</taxon>
        <taxon>Harrimaniidae</taxon>
        <taxon>Saccoglossus</taxon>
    </lineage>
</organism>
<keyword evidence="10" id="KW-1185">Reference proteome</keyword>
<dbReference type="Pfam" id="PF01421">
    <property type="entry name" value="Reprolysin"/>
    <property type="match status" value="1"/>
</dbReference>
<evidence type="ECO:0000313" key="11">
    <source>
        <dbReference type="RefSeq" id="XP_006823538.1"/>
    </source>
</evidence>
<evidence type="ECO:0000256" key="3">
    <source>
        <dbReference type="ARBA" id="ARBA00023157"/>
    </source>
</evidence>
<dbReference type="SUPFAM" id="SSF82895">
    <property type="entry name" value="TSP-1 type 1 repeat"/>
    <property type="match status" value="21"/>
</dbReference>
<dbReference type="PROSITE" id="PS50092">
    <property type="entry name" value="TSP1"/>
    <property type="match status" value="20"/>
</dbReference>
<evidence type="ECO:0000259" key="8">
    <source>
        <dbReference type="PROSITE" id="PS01180"/>
    </source>
</evidence>
<protein>
    <submittedName>
        <fullName evidence="11">A disintegrin and metalloproteinase with thrombospondin motifs 20-like</fullName>
    </submittedName>
</protein>
<dbReference type="SUPFAM" id="SSF55486">
    <property type="entry name" value="Metalloproteases ('zincins'), catalytic domain"/>
    <property type="match status" value="1"/>
</dbReference>
<sequence length="2289" mass="247791">MAFTGFYFIFIAALLPRVFLALPLNSLNTDLYGVGIDGIPQQYAATVDQNDAITDHAIVHPWYLDRQPPDGGDANKAVEYMFSAFDEEFHLILEPAYDFFTDSLVIQYSWANTSLLLPPTQYCYYQGVSNNHNGSKAYANTCAGGLSALVLTEDAHYFVQPIDDENSLKYEADDENSLKYEADDENSLKYEADDGEPPAHVMHKRSASQLVCGVEDETTGHHSRGKRYANTVTQKTKHLEVVIVADEILRRQHGADTEYYILSTFNQVYALFKDSTLGVDLKLNVKRIRILEEAQEDLHLENVQTSLQRFCAWEWQRRLDTDISILITGRNMGFGNQYDVTGNAMGIGSACNPDKRCVIAEDHGPSGLVFTLAHEIAHTLGIYHDGELSRCANDGYIMSPTNSGGKRAFQWSRCSRNDIFNWLESPGASCLDNVPPSTPGYFLSRVPLPGHYYDADYQCSAIWHDAGATVAEPVKNSKDICEELYCDYATFNMVSNHIPPLDGTSCGIHRACIRGWCMNLYSTRDCGEQACPATFYESEWETCNPNAEQNPCIQSRLVQCGELHNDGSFVALEISDCIAGGEELPVSQRCCCTTGSCTVASPTTERYQWLASDFSSSCTPNCGVNSVHTRIVSCYDSVLNVPTDVEVLCDSSSKPSDTTPCTTCYLWEASAFGSCSATCGTNVIQTRTVTCKDGISGQVLSDSLCDAASKPSDVQLCTNLPACPTTSRYAWIIGGFGECSVSCGGGSRSRSVACFDNQVQGVVLDDLCITNVGVKPQTEFEACNQQSCEIQAYQYEYGTWGICSQTCGTGIQARSITCKRIADSVVVPESNCVDQGLIRDSATQTCNMGDCPGTTFYEYYTTQWGTCSLTCGGGTQSRTIYCAVAGTNGQSSAAESNCLQQGLVKPSDAQFCNTQSCTTSTYEYRSLNWQPCTVTCGGGTQTRFAYCAFVGTTNGVPESFCEDQGLTKPSETQSCNTEACSTNTYEYFTTSFGSCTVSCGGGTQSRTVYCAVAGTNGAMGAQEISCETQGLTKPTNVQSCNTQACQTTVYEFYTGDFGSCSLSCNGGVQTRTVYCAVAGTNGGTGAQESSCLNQGLTKPSDIQSCNTQPCQTFTYEYFAGNWGVCTATCGVGTQSRDVFCIRIPENSIVDNSFCVNAVAPPSEQICPNLPTCETTLFEYFTGDYGTCSVSCGGGSQTRIVYCRAVGTTTEVGDALCTQQGLNKPSTSQSCGLGTCPNYQFITGSWNDCPVTCGSGTQTRTVNCINLTTNELVDNSVCLNLGMTLPENTQSCPDLPSCSSYEFVTGQWDACPVTCGSGTQTRTVNCINLTTNELFDNSVCLNLGMTLPENTQSCPDLPSCSSYEFVTDQWDACTVSCGGGGSQTRSVYCRIVGTTTQVEDSLCTQQGLNKPPTSQSCGLGTCPNYQFIPGTWNNCPVTCGSGTQTRTVNCINLTTNELVDNSVCLNLGMTLPENTQSCPDLPSCSSYEFVTDEWDACPVTCGSGIQTRTVSCYDTVSNGIVADSMCTNLGQTKPATQQACPGLNPCPTYVYQSGNWAGCSASCGGGTQTRTVTCIDSTSGTAVIESFCAGQTKPSTVGSCNTQACDGSTVLYRWSVSQWSECSTTCGDGQQTRETRCFSVNGKIEEVLESLCIAGDRPETVQSCNLGRCDGLWTAAPWSSCSVTCGIGTHSRYVYCALASSGDIVSTAECSEIPPATYELCDTEVDCGLYRWSVSQWSECSTTCGNGQQTRETRCFSVNGKIEEVLESLCIAGDRPETVQSCNLGRCDGLWTAAPWSSCSVSCDCGLQTRDVACRLTKEDDEILEEESCVASAKPTEERGCNTGPCPLTFDCGDTYTTETGVLSSPNYPANYPRDIECDKTVDYTLKTDGFHIEIDFLDFQLEGNTTDGDCLYDYVEVYDIEYNVSERYCGEFEELPMKKVYQGNSVRVRFVSDVSVENKGFLANWNYVSDDQPFYEASEWSECSVNCGTGEETRDITCMQGDDIVADSECNGLDRPESTRECTGAVPNCPPPTDVCGDVLDSSGLDVYSRGYPANYINGDNCITTIINSGGCVKITFNYLHVQESPECQHDYIEIQDLNFGTLTKRYCGNLDNNLVWQSGSGMVRVTFHSDNTVDGKGFTATADFCDAECGGGTKVRDVVCISTGNSQEVPDNECVGLRPMESEPCNEHQCPPSDCDTSISESGAYIQSFGYPDNNYLANQDCIARITNDVGCIRIAFLDFALEAGSTSDLCDNDYLEVIDGNNPMTQINTVEMKAYLLHGNRKVDQSL</sequence>
<keyword evidence="7" id="KW-0732">Signal</keyword>
<gene>
    <name evidence="11" type="primary">LOC102808200</name>
</gene>
<proteinExistence type="predicted"/>
<feature type="signal peptide" evidence="7">
    <location>
        <begin position="1"/>
        <end position="21"/>
    </location>
</feature>
<evidence type="ECO:0000256" key="7">
    <source>
        <dbReference type="SAM" id="SignalP"/>
    </source>
</evidence>
<dbReference type="Proteomes" id="UP000694865">
    <property type="component" value="Unplaced"/>
</dbReference>
<dbReference type="InterPro" id="IPR035914">
    <property type="entry name" value="Sperma_CUB_dom_sf"/>
</dbReference>
<feature type="chain" id="PRO_5045035169" evidence="7">
    <location>
        <begin position="22"/>
        <end position="2289"/>
    </location>
</feature>
<reference evidence="11" key="1">
    <citation type="submission" date="2025-08" db="UniProtKB">
        <authorList>
            <consortium name="RefSeq"/>
        </authorList>
    </citation>
    <scope>IDENTIFICATION</scope>
    <source>
        <tissue evidence="11">Testes</tissue>
    </source>
</reference>
<dbReference type="Pfam" id="PF00431">
    <property type="entry name" value="CUB"/>
    <property type="match status" value="3"/>
</dbReference>
<feature type="domain" description="CUB" evidence="8">
    <location>
        <begin position="2196"/>
        <end position="2266"/>
    </location>
</feature>
<dbReference type="Pfam" id="PF19030">
    <property type="entry name" value="TSP1_ADAMTS"/>
    <property type="match status" value="21"/>
</dbReference>
<evidence type="ECO:0000256" key="6">
    <source>
        <dbReference type="PROSITE-ProRule" id="PRU00276"/>
    </source>
</evidence>
<dbReference type="PANTHER" id="PTHR13723">
    <property type="entry name" value="ADAMTS A DISINTEGRIN AND METALLOPROTEASE WITH THROMBOSPONDIN MOTIFS PROTEASE"/>
    <property type="match status" value="1"/>
</dbReference>
<dbReference type="PROSITE" id="PS50215">
    <property type="entry name" value="ADAM_MEPRO"/>
    <property type="match status" value="1"/>
</dbReference>
<accession>A0ABM0MU47</accession>
<feature type="binding site" evidence="6">
    <location>
        <position position="384"/>
    </location>
    <ligand>
        <name>Zn(2+)</name>
        <dbReference type="ChEBI" id="CHEBI:29105"/>
        <note>catalytic</note>
    </ligand>
</feature>
<feature type="domain" description="CUB" evidence="8">
    <location>
        <begin position="2036"/>
        <end position="2146"/>
    </location>
</feature>
<feature type="binding site" evidence="6">
    <location>
        <position position="374"/>
    </location>
    <ligand>
        <name>Zn(2+)</name>
        <dbReference type="ChEBI" id="CHEBI:29105"/>
        <note>catalytic</note>
    </ligand>
</feature>
<dbReference type="InterPro" id="IPR036383">
    <property type="entry name" value="TSP1_rpt_sf"/>
</dbReference>
<feature type="active site" evidence="6">
    <location>
        <position position="375"/>
    </location>
</feature>
<dbReference type="InterPro" id="IPR000884">
    <property type="entry name" value="TSP1_rpt"/>
</dbReference>
<dbReference type="GeneID" id="102808200"/>
<evidence type="ECO:0000256" key="5">
    <source>
        <dbReference type="PROSITE-ProRule" id="PRU00059"/>
    </source>
</evidence>
<evidence type="ECO:0000256" key="1">
    <source>
        <dbReference type="ARBA" id="ARBA00004613"/>
    </source>
</evidence>
<evidence type="ECO:0000256" key="4">
    <source>
        <dbReference type="ARBA" id="ARBA00023180"/>
    </source>
</evidence>
<evidence type="ECO:0000313" key="10">
    <source>
        <dbReference type="Proteomes" id="UP000694865"/>
    </source>
</evidence>
<name>A0ABM0MU47_SACKO</name>
<comment type="subcellular location">
    <subcellularLocation>
        <location evidence="1">Secreted</location>
    </subcellularLocation>
</comment>
<evidence type="ECO:0000256" key="2">
    <source>
        <dbReference type="ARBA" id="ARBA00022525"/>
    </source>
</evidence>
<dbReference type="InterPro" id="IPR001590">
    <property type="entry name" value="Peptidase_M12B"/>
</dbReference>
<dbReference type="SMART" id="SM00209">
    <property type="entry name" value="TSP1"/>
    <property type="match status" value="21"/>
</dbReference>
<feature type="domain" description="CUB" evidence="8">
    <location>
        <begin position="1851"/>
        <end position="1968"/>
    </location>
</feature>
<keyword evidence="4" id="KW-0325">Glycoprotein</keyword>